<dbReference type="AlphaFoldDB" id="A0A285NSH2"/>
<evidence type="ECO:0000256" key="1">
    <source>
        <dbReference type="ARBA" id="ARBA00022679"/>
    </source>
</evidence>
<reference evidence="5 6" key="1">
    <citation type="submission" date="2017-09" db="EMBL/GenBank/DDBJ databases">
        <authorList>
            <person name="Ehlers B."/>
            <person name="Leendertz F.H."/>
        </authorList>
    </citation>
    <scope>NUCLEOTIDE SEQUENCE [LARGE SCALE GENOMIC DNA]</scope>
    <source>
        <strain evidence="5 6">DSM 27208</strain>
    </source>
</reference>
<comment type="similarity">
    <text evidence="3">Belongs to the acetyltransferase family. RimJ subfamily.</text>
</comment>
<dbReference type="OrthoDB" id="120213at2157"/>
<sequence>MPGPVFARGETVELRTIELEDVEFLQRLVNDPAVRAGLASYEPINEPTESEWVESLDEDDGVDFLVCARGDRVGSIGFQDPNEVWGGTEIGYMIAPDNWGEGHATDAVETLCRYAFEERRLHKLYAKVYETNPASRRVLEKAGFTEEGVLREEAFIGGEHVDIHRYGLLVDEWGE</sequence>
<dbReference type="GO" id="GO:0016747">
    <property type="term" value="F:acyltransferase activity, transferring groups other than amino-acyl groups"/>
    <property type="evidence" value="ECO:0007669"/>
    <property type="project" value="InterPro"/>
</dbReference>
<dbReference type="Proteomes" id="UP000219453">
    <property type="component" value="Unassembled WGS sequence"/>
</dbReference>
<evidence type="ECO:0000256" key="3">
    <source>
        <dbReference type="ARBA" id="ARBA00038502"/>
    </source>
</evidence>
<proteinExistence type="inferred from homology"/>
<evidence type="ECO:0000313" key="6">
    <source>
        <dbReference type="Proteomes" id="UP000219453"/>
    </source>
</evidence>
<evidence type="ECO:0000313" key="5">
    <source>
        <dbReference type="EMBL" id="SNZ12415.1"/>
    </source>
</evidence>
<dbReference type="Gene3D" id="3.40.630.30">
    <property type="match status" value="1"/>
</dbReference>
<dbReference type="InterPro" id="IPR016181">
    <property type="entry name" value="Acyl_CoA_acyltransferase"/>
</dbReference>
<dbReference type="PANTHER" id="PTHR43792:SF8">
    <property type="entry name" value="[RIBOSOMAL PROTEIN US5]-ALANINE N-ACETYLTRANSFERASE"/>
    <property type="match status" value="1"/>
</dbReference>
<dbReference type="Pfam" id="PF13302">
    <property type="entry name" value="Acetyltransf_3"/>
    <property type="match status" value="1"/>
</dbReference>
<evidence type="ECO:0000259" key="4">
    <source>
        <dbReference type="PROSITE" id="PS51186"/>
    </source>
</evidence>
<feature type="domain" description="N-acetyltransferase" evidence="4">
    <location>
        <begin position="12"/>
        <end position="168"/>
    </location>
</feature>
<dbReference type="RefSeq" id="WP_097008650.1">
    <property type="nucleotide sequence ID" value="NZ_OBEJ01000002.1"/>
</dbReference>
<accession>A0A285NSH2</accession>
<protein>
    <submittedName>
        <fullName evidence="5">Protein N-acetyltransferase, RimJ/RimL family</fullName>
    </submittedName>
</protein>
<evidence type="ECO:0000256" key="2">
    <source>
        <dbReference type="ARBA" id="ARBA00023315"/>
    </source>
</evidence>
<dbReference type="PROSITE" id="PS51186">
    <property type="entry name" value="GNAT"/>
    <property type="match status" value="1"/>
</dbReference>
<keyword evidence="2" id="KW-0012">Acyltransferase</keyword>
<dbReference type="EMBL" id="OBEJ01000002">
    <property type="protein sequence ID" value="SNZ12415.1"/>
    <property type="molecule type" value="Genomic_DNA"/>
</dbReference>
<dbReference type="InterPro" id="IPR000182">
    <property type="entry name" value="GNAT_dom"/>
</dbReference>
<dbReference type="PANTHER" id="PTHR43792">
    <property type="entry name" value="GNAT FAMILY, PUTATIVE (AFU_ORTHOLOGUE AFUA_3G00765)-RELATED-RELATED"/>
    <property type="match status" value="1"/>
</dbReference>
<gene>
    <name evidence="5" type="ORF">SAMN06269185_1711</name>
</gene>
<organism evidence="5 6">
    <name type="scientific">Natronoarchaeum philippinense</name>
    <dbReference type="NCBI Taxonomy" id="558529"/>
    <lineage>
        <taxon>Archaea</taxon>
        <taxon>Methanobacteriati</taxon>
        <taxon>Methanobacteriota</taxon>
        <taxon>Stenosarchaea group</taxon>
        <taxon>Halobacteria</taxon>
        <taxon>Halobacteriales</taxon>
        <taxon>Natronoarchaeaceae</taxon>
    </lineage>
</organism>
<name>A0A285NSH2_NATPI</name>
<dbReference type="SUPFAM" id="SSF55729">
    <property type="entry name" value="Acyl-CoA N-acyltransferases (Nat)"/>
    <property type="match status" value="1"/>
</dbReference>
<keyword evidence="6" id="KW-1185">Reference proteome</keyword>
<keyword evidence="1 5" id="KW-0808">Transferase</keyword>
<dbReference type="InterPro" id="IPR051531">
    <property type="entry name" value="N-acetyltransferase"/>
</dbReference>